<evidence type="ECO:0000256" key="7">
    <source>
        <dbReference type="SAM" id="Phobius"/>
    </source>
</evidence>
<dbReference type="Pfam" id="PF10268">
    <property type="entry name" value="Tmemb_161AB"/>
    <property type="match status" value="1"/>
</dbReference>
<feature type="transmembrane region" description="Helical" evidence="7">
    <location>
        <begin position="142"/>
        <end position="165"/>
    </location>
</feature>
<comment type="subcellular location">
    <subcellularLocation>
        <location evidence="1">Membrane</location>
        <topology evidence="1">Multi-pass membrane protein</topology>
    </subcellularLocation>
</comment>
<feature type="transmembrane region" description="Helical" evidence="7">
    <location>
        <begin position="177"/>
        <end position="193"/>
    </location>
</feature>
<evidence type="ECO:0000256" key="2">
    <source>
        <dbReference type="ARBA" id="ARBA00009706"/>
    </source>
</evidence>
<feature type="transmembrane region" description="Helical" evidence="7">
    <location>
        <begin position="456"/>
        <end position="474"/>
    </location>
</feature>
<feature type="transmembrane region" description="Helical" evidence="7">
    <location>
        <begin position="224"/>
        <end position="242"/>
    </location>
</feature>
<dbReference type="AlphaFoldDB" id="A0A6F9DVP3"/>
<proteinExistence type="evidence at transcript level"/>
<accession>A0A6F9DVP3</accession>
<evidence type="ECO:0000256" key="5">
    <source>
        <dbReference type="ARBA" id="ARBA00023136"/>
    </source>
</evidence>
<name>A0A6F9DVP3_9ASCI</name>
<feature type="transmembrane region" description="Helical" evidence="7">
    <location>
        <begin position="310"/>
        <end position="327"/>
    </location>
</feature>
<dbReference type="EMBL" id="LR791184">
    <property type="protein sequence ID" value="CAB3267046.1"/>
    <property type="molecule type" value="mRNA"/>
</dbReference>
<keyword evidence="4 7" id="KW-1133">Transmembrane helix</keyword>
<feature type="transmembrane region" description="Helical" evidence="7">
    <location>
        <begin position="112"/>
        <end position="130"/>
    </location>
</feature>
<evidence type="ECO:0000256" key="6">
    <source>
        <dbReference type="ARBA" id="ARBA00023180"/>
    </source>
</evidence>
<keyword evidence="6" id="KW-0325">Glycoprotein</keyword>
<comment type="similarity">
    <text evidence="2">Belongs to the TMEM161 family.</text>
</comment>
<evidence type="ECO:0000256" key="1">
    <source>
        <dbReference type="ARBA" id="ARBA00004141"/>
    </source>
</evidence>
<keyword evidence="5 7" id="KW-0472">Membrane</keyword>
<feature type="transmembrane region" description="Helical" evidence="7">
    <location>
        <begin position="364"/>
        <end position="389"/>
    </location>
</feature>
<evidence type="ECO:0000256" key="4">
    <source>
        <dbReference type="ARBA" id="ARBA00022989"/>
    </source>
</evidence>
<feature type="transmembrane region" description="Helical" evidence="7">
    <location>
        <begin position="263"/>
        <end position="280"/>
    </location>
</feature>
<dbReference type="PANTHER" id="PTHR13624:SF6">
    <property type="entry name" value="EMEI"/>
    <property type="match status" value="1"/>
</dbReference>
<reference evidence="8" key="1">
    <citation type="submission" date="2020-04" db="EMBL/GenBank/DDBJ databases">
        <authorList>
            <person name="Neveu A P."/>
        </authorList>
    </citation>
    <scope>NUCLEOTIDE SEQUENCE</scope>
    <source>
        <tissue evidence="8">Whole embryo</tissue>
    </source>
</reference>
<sequence>MAIFGFQICFTLIMASFLQKITPIYSLGRWLLGNGSLIWYRFPSDQELRKAAGKPLTKKENGKLKHRRQNKSLTPEDETFKIPKNIDITLDVAPVFSFDLATLKNYSDFEWLVNYTLFGCLVYILTELYYEVWVPEKEFNISMVWVALSLWFAFRNLFSIFWMYVKSRAGGEISMSIVFGMISFILALASLMVKEETLEFGLHDSLQKNVSVPVNSKPVSSVKLLLASWSCIVGLLFMFPAVRMAQMYVDALKYASGRKLKTLALHINFFAPGLIALLWVKPVARDVIMKPTFSKTQDVEPLLTDGQFDIIRIIIVLLTCLLRLFLIRTHLQAYLNLAYVKVLKLKKESGLITNTEFQRTIYQIFYYVGIVATQYISPLVFLLCSAMFVKTLGGYSWFSLDSSHEDAISHNFNASTYDVINENDSHEDMVQKMKENIHALQLIFTPIFLRGVLSYMLWWIASNWFLASCVGLLYHSYLTE</sequence>
<dbReference type="InterPro" id="IPR019395">
    <property type="entry name" value="Transmembrane_161A/B"/>
</dbReference>
<keyword evidence="3 7" id="KW-0812">Transmembrane</keyword>
<dbReference type="GO" id="GO:0016020">
    <property type="term" value="C:membrane"/>
    <property type="evidence" value="ECO:0007669"/>
    <property type="project" value="UniProtKB-SubCell"/>
</dbReference>
<organism evidence="8">
    <name type="scientific">Phallusia mammillata</name>
    <dbReference type="NCBI Taxonomy" id="59560"/>
    <lineage>
        <taxon>Eukaryota</taxon>
        <taxon>Metazoa</taxon>
        <taxon>Chordata</taxon>
        <taxon>Tunicata</taxon>
        <taxon>Ascidiacea</taxon>
        <taxon>Phlebobranchia</taxon>
        <taxon>Ascidiidae</taxon>
        <taxon>Phallusia</taxon>
    </lineage>
</organism>
<dbReference type="PANTHER" id="PTHR13624">
    <property type="entry name" value="RE42071P"/>
    <property type="match status" value="1"/>
</dbReference>
<evidence type="ECO:0000313" key="8">
    <source>
        <dbReference type="EMBL" id="CAB3267046.1"/>
    </source>
</evidence>
<evidence type="ECO:0000256" key="3">
    <source>
        <dbReference type="ARBA" id="ARBA00022692"/>
    </source>
</evidence>
<gene>
    <name evidence="8" type="primary">Tmem161b</name>
</gene>
<protein>
    <submittedName>
        <fullName evidence="8">Transmembrane protein 161B-like</fullName>
    </submittedName>
</protein>